<protein>
    <submittedName>
        <fullName evidence="2">Uncharacterized protein</fullName>
    </submittedName>
</protein>
<evidence type="ECO:0000313" key="2">
    <source>
        <dbReference type="EMBL" id="CAI6096255.1"/>
    </source>
</evidence>
<name>A0AA35Q8Q7_9HYPO</name>
<feature type="compositionally biased region" description="Acidic residues" evidence="1">
    <location>
        <begin position="24"/>
        <end position="37"/>
    </location>
</feature>
<sequence>MSFSNCSFPRQGDTEPAPVADSGSETDTDSDTSSDDDVNSKSALSDEVREKLGLVIPDIDHIQERVSKFEASRLYKEVRGKYLYKRWLKSSNSEKLLVYYQPGKTDFFNGVSPLSDLCLGASYDFLNQGNQHGKNMVLLYQHTDEHQEGYKSCDKMPKAMMGSLASQLIKACRNNDLPMRGLEKYKDFAVTWQMKNRLEIFEMLVRQIQWI</sequence>
<feature type="region of interest" description="Disordered" evidence="1">
    <location>
        <begin position="1"/>
        <end position="44"/>
    </location>
</feature>
<comment type="caution">
    <text evidence="2">The sequence shown here is derived from an EMBL/GenBank/DDBJ whole genome shotgun (WGS) entry which is preliminary data.</text>
</comment>
<dbReference type="AlphaFoldDB" id="A0AA35Q8Q7"/>
<evidence type="ECO:0000256" key="1">
    <source>
        <dbReference type="SAM" id="MobiDB-lite"/>
    </source>
</evidence>
<proteinExistence type="predicted"/>
<gene>
    <name evidence="2" type="ORF">CCHLO57077_00008917</name>
</gene>
<evidence type="ECO:0000313" key="3">
    <source>
        <dbReference type="Proteomes" id="UP001160390"/>
    </source>
</evidence>
<keyword evidence="3" id="KW-1185">Reference proteome</keyword>
<reference evidence="2" key="1">
    <citation type="submission" date="2023-01" db="EMBL/GenBank/DDBJ databases">
        <authorList>
            <person name="Piombo E."/>
        </authorList>
    </citation>
    <scope>NUCLEOTIDE SEQUENCE</scope>
</reference>
<organism evidence="2 3">
    <name type="scientific">Clonostachys chloroleuca</name>
    <dbReference type="NCBI Taxonomy" id="1926264"/>
    <lineage>
        <taxon>Eukaryota</taxon>
        <taxon>Fungi</taxon>
        <taxon>Dikarya</taxon>
        <taxon>Ascomycota</taxon>
        <taxon>Pezizomycotina</taxon>
        <taxon>Sordariomycetes</taxon>
        <taxon>Hypocreomycetidae</taxon>
        <taxon>Hypocreales</taxon>
        <taxon>Bionectriaceae</taxon>
        <taxon>Clonostachys</taxon>
    </lineage>
</organism>
<accession>A0AA35Q8Q7</accession>
<dbReference type="Proteomes" id="UP001160390">
    <property type="component" value="Unassembled WGS sequence"/>
</dbReference>
<dbReference type="EMBL" id="CABFNP030001282">
    <property type="protein sequence ID" value="CAI6096255.1"/>
    <property type="molecule type" value="Genomic_DNA"/>
</dbReference>